<evidence type="ECO:0000259" key="4">
    <source>
        <dbReference type="Pfam" id="PF01420"/>
    </source>
</evidence>
<dbReference type="GO" id="GO:0003677">
    <property type="term" value="F:DNA binding"/>
    <property type="evidence" value="ECO:0007669"/>
    <property type="project" value="UniProtKB-KW"/>
</dbReference>
<gene>
    <name evidence="5" type="ORF">NEIFLAOT_01492</name>
</gene>
<dbReference type="SUPFAM" id="SSF116734">
    <property type="entry name" value="DNA methylase specificity domain"/>
    <property type="match status" value="1"/>
</dbReference>
<proteinExistence type="inferred from homology"/>
<dbReference type="InterPro" id="IPR044946">
    <property type="entry name" value="Restrct_endonuc_typeI_TRD_sf"/>
</dbReference>
<keyword evidence="2" id="KW-0680">Restriction system</keyword>
<comment type="similarity">
    <text evidence="1">Belongs to the type-I restriction system S methylase family.</text>
</comment>
<evidence type="ECO:0000313" key="5">
    <source>
        <dbReference type="EMBL" id="EEG33334.1"/>
    </source>
</evidence>
<evidence type="ECO:0000256" key="2">
    <source>
        <dbReference type="ARBA" id="ARBA00022747"/>
    </source>
</evidence>
<name>C0ENF7_NEIFL</name>
<protein>
    <recommendedName>
        <fullName evidence="4">Type I restriction modification DNA specificity domain-containing protein</fullName>
    </recommendedName>
</protein>
<dbReference type="eggNOG" id="COG0732">
    <property type="taxonomic scope" value="Bacteria"/>
</dbReference>
<keyword evidence="3" id="KW-0238">DNA-binding</keyword>
<keyword evidence="6" id="KW-1185">Reference proteome</keyword>
<reference evidence="5 6" key="1">
    <citation type="submission" date="2009-01" db="EMBL/GenBank/DDBJ databases">
        <authorList>
            <person name="Fulton L."/>
            <person name="Clifton S."/>
            <person name="Chinwalla A.T."/>
            <person name="Mitreva M."/>
            <person name="Sodergren E."/>
            <person name="Weinstock G."/>
            <person name="Clifton S."/>
            <person name="Dooling D.J."/>
            <person name="Fulton B."/>
            <person name="Minx P."/>
            <person name="Pepin K.H."/>
            <person name="Johnson M."/>
            <person name="Bhonagiri V."/>
            <person name="Nash W.E."/>
            <person name="Mardis E.R."/>
            <person name="Wilson R.K."/>
        </authorList>
    </citation>
    <scope>NUCLEOTIDE SEQUENCE [LARGE SCALE GENOMIC DNA]</scope>
    <source>
        <strain evidence="5 6">NRL30031/H210</strain>
    </source>
</reference>
<dbReference type="InterPro" id="IPR000055">
    <property type="entry name" value="Restrct_endonuc_typeI_TRD"/>
</dbReference>
<organism evidence="5 6">
    <name type="scientific">Neisseria flavescens NRL30031/H210</name>
    <dbReference type="NCBI Taxonomy" id="546264"/>
    <lineage>
        <taxon>Bacteria</taxon>
        <taxon>Pseudomonadati</taxon>
        <taxon>Pseudomonadota</taxon>
        <taxon>Betaproteobacteria</taxon>
        <taxon>Neisseriales</taxon>
        <taxon>Neisseriaceae</taxon>
        <taxon>Neisseria</taxon>
    </lineage>
</organism>
<evidence type="ECO:0000256" key="1">
    <source>
        <dbReference type="ARBA" id="ARBA00010923"/>
    </source>
</evidence>
<dbReference type="GO" id="GO:0009307">
    <property type="term" value="P:DNA restriction-modification system"/>
    <property type="evidence" value="ECO:0007669"/>
    <property type="project" value="UniProtKB-KW"/>
</dbReference>
<dbReference type="AlphaFoldDB" id="C0ENF7"/>
<sequence length="190" mass="21537">MSKLKLTDRVWQGFFIGGKEGIFQIKATKSGIDKNKLKVSENGKTPYITRSDMDNGINLFVSDEQMPKYKKDDGNVITIGLDTQTVFYQKNSFWTGQNIQVLSNDNLNYLVAMFIIPLLKIQMKKFAWGSTGATLGRLNRTRIMLPVNSDGLPDWQFMEGFMKQIERDKIASVLSYYNNSLNNNSLRGGG</sequence>
<dbReference type="REBASE" id="32195">
    <property type="entry name" value="S.NflHORF1491P"/>
</dbReference>
<feature type="domain" description="Type I restriction modification DNA specificity" evidence="4">
    <location>
        <begin position="21"/>
        <end position="173"/>
    </location>
</feature>
<evidence type="ECO:0000313" key="6">
    <source>
        <dbReference type="Proteomes" id="UP000004457"/>
    </source>
</evidence>
<dbReference type="Pfam" id="PF01420">
    <property type="entry name" value="Methylase_S"/>
    <property type="match status" value="1"/>
</dbReference>
<dbReference type="Gene3D" id="3.90.220.20">
    <property type="entry name" value="DNA methylase specificity domains"/>
    <property type="match status" value="1"/>
</dbReference>
<dbReference type="EMBL" id="ACEN01000070">
    <property type="protein sequence ID" value="EEG33334.1"/>
    <property type="molecule type" value="Genomic_DNA"/>
</dbReference>
<dbReference type="RefSeq" id="WP_003680711.1">
    <property type="nucleotide sequence ID" value="NZ_ACEN01000070.1"/>
</dbReference>
<dbReference type="Proteomes" id="UP000004457">
    <property type="component" value="Unassembled WGS sequence"/>
</dbReference>
<comment type="caution">
    <text evidence="5">The sequence shown here is derived from an EMBL/GenBank/DDBJ whole genome shotgun (WGS) entry which is preliminary data.</text>
</comment>
<evidence type="ECO:0000256" key="3">
    <source>
        <dbReference type="ARBA" id="ARBA00023125"/>
    </source>
</evidence>
<accession>C0ENF7</accession>